<evidence type="ECO:0000313" key="1">
    <source>
        <dbReference type="EMBL" id="TEB09326.1"/>
    </source>
</evidence>
<keyword evidence="2" id="KW-1185">Reference proteome</keyword>
<dbReference type="Proteomes" id="UP000298030">
    <property type="component" value="Unassembled WGS sequence"/>
</dbReference>
<name>A0A4Y7RKH4_COPMI</name>
<evidence type="ECO:0000313" key="2">
    <source>
        <dbReference type="Proteomes" id="UP000298030"/>
    </source>
</evidence>
<reference evidence="1 2" key="1">
    <citation type="journal article" date="2019" name="Nat. Ecol. Evol.">
        <title>Megaphylogeny resolves global patterns of mushroom evolution.</title>
        <authorList>
            <person name="Varga T."/>
            <person name="Krizsan K."/>
            <person name="Foldi C."/>
            <person name="Dima B."/>
            <person name="Sanchez-Garcia M."/>
            <person name="Sanchez-Ramirez S."/>
            <person name="Szollosi G.J."/>
            <person name="Szarkandi J.G."/>
            <person name="Papp V."/>
            <person name="Albert L."/>
            <person name="Andreopoulos W."/>
            <person name="Angelini C."/>
            <person name="Antonin V."/>
            <person name="Barry K.W."/>
            <person name="Bougher N.L."/>
            <person name="Buchanan P."/>
            <person name="Buyck B."/>
            <person name="Bense V."/>
            <person name="Catcheside P."/>
            <person name="Chovatia M."/>
            <person name="Cooper J."/>
            <person name="Damon W."/>
            <person name="Desjardin D."/>
            <person name="Finy P."/>
            <person name="Geml J."/>
            <person name="Haridas S."/>
            <person name="Hughes K."/>
            <person name="Justo A."/>
            <person name="Karasinski D."/>
            <person name="Kautmanova I."/>
            <person name="Kiss B."/>
            <person name="Kocsube S."/>
            <person name="Kotiranta H."/>
            <person name="LaButti K.M."/>
            <person name="Lechner B.E."/>
            <person name="Liimatainen K."/>
            <person name="Lipzen A."/>
            <person name="Lukacs Z."/>
            <person name="Mihaltcheva S."/>
            <person name="Morgado L.N."/>
            <person name="Niskanen T."/>
            <person name="Noordeloos M.E."/>
            <person name="Ohm R.A."/>
            <person name="Ortiz-Santana B."/>
            <person name="Ovrebo C."/>
            <person name="Racz N."/>
            <person name="Riley R."/>
            <person name="Savchenko A."/>
            <person name="Shiryaev A."/>
            <person name="Soop K."/>
            <person name="Spirin V."/>
            <person name="Szebenyi C."/>
            <person name="Tomsovsky M."/>
            <person name="Tulloss R.E."/>
            <person name="Uehling J."/>
            <person name="Grigoriev I.V."/>
            <person name="Vagvolgyi C."/>
            <person name="Papp T."/>
            <person name="Martin F.M."/>
            <person name="Miettinen O."/>
            <person name="Hibbett D.S."/>
            <person name="Nagy L.G."/>
        </authorList>
    </citation>
    <scope>NUCLEOTIDE SEQUENCE [LARGE SCALE GENOMIC DNA]</scope>
    <source>
        <strain evidence="1 2">FP101781</strain>
    </source>
</reference>
<accession>A0A4Y7RKH4</accession>
<proteinExistence type="predicted"/>
<gene>
    <name evidence="1" type="ORF">FA13DRAFT_1108887</name>
</gene>
<dbReference type="EMBL" id="QPFP01000509">
    <property type="protein sequence ID" value="TEB09326.1"/>
    <property type="molecule type" value="Genomic_DNA"/>
</dbReference>
<sequence>MKLLLFFGTLRTCKPPARLVDLCQVESLQSYVHNLSLPLFLFFAGTPRRHVMTATGNHNRSGTSPHPCDHNPPKLFFSILRTHRPLRRSVGQCQLRG</sequence>
<comment type="caution">
    <text evidence="1">The sequence shown here is derived from an EMBL/GenBank/DDBJ whole genome shotgun (WGS) entry which is preliminary data.</text>
</comment>
<organism evidence="1 2">
    <name type="scientific">Coprinellus micaceus</name>
    <name type="common">Glistening ink-cap mushroom</name>
    <name type="synonym">Coprinus micaceus</name>
    <dbReference type="NCBI Taxonomy" id="71717"/>
    <lineage>
        <taxon>Eukaryota</taxon>
        <taxon>Fungi</taxon>
        <taxon>Dikarya</taxon>
        <taxon>Basidiomycota</taxon>
        <taxon>Agaricomycotina</taxon>
        <taxon>Agaricomycetes</taxon>
        <taxon>Agaricomycetidae</taxon>
        <taxon>Agaricales</taxon>
        <taxon>Agaricineae</taxon>
        <taxon>Psathyrellaceae</taxon>
        <taxon>Coprinellus</taxon>
    </lineage>
</organism>
<dbReference type="AlphaFoldDB" id="A0A4Y7RKH4"/>
<protein>
    <submittedName>
        <fullName evidence="1">Uncharacterized protein</fullName>
    </submittedName>
</protein>